<feature type="transmembrane region" description="Helical" evidence="2">
    <location>
        <begin position="172"/>
        <end position="191"/>
    </location>
</feature>
<feature type="domain" description="Major facilitator superfamily (MFS) profile" evidence="3">
    <location>
        <begin position="1"/>
        <end position="347"/>
    </location>
</feature>
<dbReference type="Proteomes" id="UP000027222">
    <property type="component" value="Unassembled WGS sequence"/>
</dbReference>
<dbReference type="EMBL" id="KL142376">
    <property type="protein sequence ID" value="KDR77520.1"/>
    <property type="molecule type" value="Genomic_DNA"/>
</dbReference>
<evidence type="ECO:0000313" key="4">
    <source>
        <dbReference type="EMBL" id="KDR77520.1"/>
    </source>
</evidence>
<dbReference type="Pfam" id="PF07690">
    <property type="entry name" value="MFS_1"/>
    <property type="match status" value="1"/>
</dbReference>
<keyword evidence="2" id="KW-0472">Membrane</keyword>
<dbReference type="PANTHER" id="PTHR42910">
    <property type="entry name" value="TRANSPORTER SCO4007-RELATED"/>
    <property type="match status" value="1"/>
</dbReference>
<feature type="transmembrane region" description="Helical" evidence="2">
    <location>
        <begin position="29"/>
        <end position="45"/>
    </location>
</feature>
<comment type="subcellular location">
    <subcellularLocation>
        <location evidence="1">Membrane</location>
        <topology evidence="1">Multi-pass membrane protein</topology>
    </subcellularLocation>
</comment>
<dbReference type="HOGENOM" id="CLU_001265_23_3_1"/>
<dbReference type="PROSITE" id="PS50850">
    <property type="entry name" value="MFS"/>
    <property type="match status" value="1"/>
</dbReference>
<name>A0A067T2X5_GALM3</name>
<feature type="transmembrane region" description="Helical" evidence="2">
    <location>
        <begin position="320"/>
        <end position="341"/>
    </location>
</feature>
<dbReference type="Gene3D" id="1.20.1250.20">
    <property type="entry name" value="MFS general substrate transporter like domains"/>
    <property type="match status" value="1"/>
</dbReference>
<dbReference type="PANTHER" id="PTHR42910:SF1">
    <property type="entry name" value="MAJOR FACILITATOR SUPERFAMILY (MFS) PROFILE DOMAIN-CONTAINING PROTEIN"/>
    <property type="match status" value="1"/>
</dbReference>
<feature type="transmembrane region" description="Helical" evidence="2">
    <location>
        <begin position="116"/>
        <end position="136"/>
    </location>
</feature>
<accession>A0A067T2X5</accession>
<dbReference type="InterPro" id="IPR036259">
    <property type="entry name" value="MFS_trans_sf"/>
</dbReference>
<dbReference type="OrthoDB" id="2105912at2759"/>
<feature type="transmembrane region" description="Helical" evidence="2">
    <location>
        <begin position="289"/>
        <end position="308"/>
    </location>
</feature>
<dbReference type="SUPFAM" id="SSF103473">
    <property type="entry name" value="MFS general substrate transporter"/>
    <property type="match status" value="1"/>
</dbReference>
<keyword evidence="5" id="KW-1185">Reference proteome</keyword>
<evidence type="ECO:0000313" key="5">
    <source>
        <dbReference type="Proteomes" id="UP000027222"/>
    </source>
</evidence>
<dbReference type="GO" id="GO:0016020">
    <property type="term" value="C:membrane"/>
    <property type="evidence" value="ECO:0007669"/>
    <property type="project" value="UniProtKB-SubCell"/>
</dbReference>
<reference evidence="5" key="1">
    <citation type="journal article" date="2014" name="Proc. Natl. Acad. Sci. U.S.A.">
        <title>Extensive sampling of basidiomycete genomes demonstrates inadequacy of the white-rot/brown-rot paradigm for wood decay fungi.</title>
        <authorList>
            <person name="Riley R."/>
            <person name="Salamov A.A."/>
            <person name="Brown D.W."/>
            <person name="Nagy L.G."/>
            <person name="Floudas D."/>
            <person name="Held B.W."/>
            <person name="Levasseur A."/>
            <person name="Lombard V."/>
            <person name="Morin E."/>
            <person name="Otillar R."/>
            <person name="Lindquist E.A."/>
            <person name="Sun H."/>
            <person name="LaButti K.M."/>
            <person name="Schmutz J."/>
            <person name="Jabbour D."/>
            <person name="Luo H."/>
            <person name="Baker S.E."/>
            <person name="Pisabarro A.G."/>
            <person name="Walton J.D."/>
            <person name="Blanchette R.A."/>
            <person name="Henrissat B."/>
            <person name="Martin F."/>
            <person name="Cullen D."/>
            <person name="Hibbett D.S."/>
            <person name="Grigoriev I.V."/>
        </authorList>
    </citation>
    <scope>NUCLEOTIDE SEQUENCE [LARGE SCALE GENOMIC DNA]</scope>
    <source>
        <strain evidence="5">CBS 339.88</strain>
    </source>
</reference>
<feature type="transmembrane region" description="Helical" evidence="2">
    <location>
        <begin position="6"/>
        <end position="24"/>
    </location>
</feature>
<evidence type="ECO:0000256" key="1">
    <source>
        <dbReference type="ARBA" id="ARBA00004141"/>
    </source>
</evidence>
<dbReference type="STRING" id="685588.A0A067T2X5"/>
<organism evidence="4 5">
    <name type="scientific">Galerina marginata (strain CBS 339.88)</name>
    <dbReference type="NCBI Taxonomy" id="685588"/>
    <lineage>
        <taxon>Eukaryota</taxon>
        <taxon>Fungi</taxon>
        <taxon>Dikarya</taxon>
        <taxon>Basidiomycota</taxon>
        <taxon>Agaricomycotina</taxon>
        <taxon>Agaricomycetes</taxon>
        <taxon>Agaricomycetidae</taxon>
        <taxon>Agaricales</taxon>
        <taxon>Agaricineae</taxon>
        <taxon>Strophariaceae</taxon>
        <taxon>Galerina</taxon>
    </lineage>
</organism>
<keyword evidence="2" id="KW-1133">Transmembrane helix</keyword>
<evidence type="ECO:0000256" key="2">
    <source>
        <dbReference type="SAM" id="Phobius"/>
    </source>
</evidence>
<feature type="transmembrane region" description="Helical" evidence="2">
    <location>
        <begin position="235"/>
        <end position="268"/>
    </location>
</feature>
<proteinExistence type="predicted"/>
<evidence type="ECO:0000259" key="3">
    <source>
        <dbReference type="PROSITE" id="PS50850"/>
    </source>
</evidence>
<dbReference type="InterPro" id="IPR011701">
    <property type="entry name" value="MFS"/>
</dbReference>
<feature type="transmembrane region" description="Helical" evidence="2">
    <location>
        <begin position="203"/>
        <end position="223"/>
    </location>
</feature>
<dbReference type="GO" id="GO:0022857">
    <property type="term" value="F:transmembrane transporter activity"/>
    <property type="evidence" value="ECO:0007669"/>
    <property type="project" value="InterPro"/>
</dbReference>
<gene>
    <name evidence="4" type="ORF">GALMADRAFT_65752</name>
</gene>
<sequence>RIPTLIQAGYAAGLFFLCPLGDLVRRRQLILLLVFATASLTIGLATTNNLLLFQILSFLLGFANISAQILVPLVADLAPPDQRAFAYSIILTGMLSGVLIARVLAGVIGQSASWRVVYYMAIGAQYSILLASYFIIPDYPAKNKSMTYWSILWSMVKYAVTEPLMVQIEITSIATSACFSSYWVTLTFLLGGPPYNYSTRQRLDIGLFGLLGLAGMAIGPFAGRIIDRVSPWHGIFISTILLIVFQSIQTAAAGFSIVAVIIACFGLDAVRQIQNVSMTTSIFSIDMGAISRLNALYVLAYYVGQLIGTSLGTKVFVDHGWRACAALGMGLYGFQLAMLLLRGPHCRRKTWFGYEGGLSISKDL</sequence>
<feature type="non-terminal residue" evidence="4">
    <location>
        <position position="1"/>
    </location>
</feature>
<keyword evidence="2" id="KW-0812">Transmembrane</keyword>
<feature type="transmembrane region" description="Helical" evidence="2">
    <location>
        <begin position="85"/>
        <end position="104"/>
    </location>
</feature>
<protein>
    <recommendedName>
        <fullName evidence="3">Major facilitator superfamily (MFS) profile domain-containing protein</fullName>
    </recommendedName>
</protein>
<dbReference type="AlphaFoldDB" id="A0A067T2X5"/>
<dbReference type="InterPro" id="IPR020846">
    <property type="entry name" value="MFS_dom"/>
</dbReference>